<dbReference type="GO" id="GO:0016485">
    <property type="term" value="P:protein processing"/>
    <property type="evidence" value="ECO:0007669"/>
    <property type="project" value="TreeGrafter"/>
</dbReference>
<reference evidence="4 5" key="2">
    <citation type="submission" date="2018-11" db="EMBL/GenBank/DDBJ databases">
        <authorList>
            <consortium name="Pathogen Informatics"/>
        </authorList>
    </citation>
    <scope>NUCLEOTIDE SEQUENCE [LARGE SCALE GENOMIC DNA]</scope>
</reference>
<evidence type="ECO:0000313" key="5">
    <source>
        <dbReference type="Proteomes" id="UP000278807"/>
    </source>
</evidence>
<evidence type="ECO:0000256" key="1">
    <source>
        <dbReference type="ARBA" id="ARBA00022670"/>
    </source>
</evidence>
<keyword evidence="5" id="KW-1185">Reference proteome</keyword>
<dbReference type="Proteomes" id="UP000278807">
    <property type="component" value="Unassembled WGS sequence"/>
</dbReference>
<dbReference type="WBParaSite" id="HNAJ_0000401901-mRNA-1">
    <property type="protein sequence ID" value="HNAJ_0000401901-mRNA-1"/>
    <property type="gene ID" value="HNAJ_0000401901"/>
</dbReference>
<evidence type="ECO:0000313" key="6">
    <source>
        <dbReference type="WBParaSite" id="HNAJ_0000401901-mRNA-1"/>
    </source>
</evidence>
<dbReference type="GO" id="GO:0004252">
    <property type="term" value="F:serine-type endopeptidase activity"/>
    <property type="evidence" value="ECO:0007669"/>
    <property type="project" value="TreeGrafter"/>
</dbReference>
<dbReference type="EMBL" id="UZAE01002591">
    <property type="protein sequence ID" value="VDN99876.1"/>
    <property type="molecule type" value="Genomic_DNA"/>
</dbReference>
<keyword evidence="2" id="KW-0378">Hydrolase</keyword>
<reference evidence="6" key="1">
    <citation type="submission" date="2017-02" db="UniProtKB">
        <authorList>
            <consortium name="WormBaseParasite"/>
        </authorList>
    </citation>
    <scope>IDENTIFICATION</scope>
</reference>
<proteinExistence type="predicted"/>
<dbReference type="Gene3D" id="2.60.120.260">
    <property type="entry name" value="Galactose-binding domain-like"/>
    <property type="match status" value="1"/>
</dbReference>
<organism evidence="6">
    <name type="scientific">Rodentolepis nana</name>
    <name type="common">Dwarf tapeworm</name>
    <name type="synonym">Hymenolepis nana</name>
    <dbReference type="NCBI Taxonomy" id="102285"/>
    <lineage>
        <taxon>Eukaryota</taxon>
        <taxon>Metazoa</taxon>
        <taxon>Spiralia</taxon>
        <taxon>Lophotrochozoa</taxon>
        <taxon>Platyhelminthes</taxon>
        <taxon>Cestoda</taxon>
        <taxon>Eucestoda</taxon>
        <taxon>Cyclophyllidea</taxon>
        <taxon>Hymenolepididae</taxon>
        <taxon>Rodentolepis</taxon>
    </lineage>
</organism>
<dbReference type="AlphaFoldDB" id="A0A0R3TAD0"/>
<accession>A0A0R3TAD0</accession>
<dbReference type="GO" id="GO:0000139">
    <property type="term" value="C:Golgi membrane"/>
    <property type="evidence" value="ECO:0007669"/>
    <property type="project" value="TreeGrafter"/>
</dbReference>
<evidence type="ECO:0000256" key="3">
    <source>
        <dbReference type="ARBA" id="ARBA00022825"/>
    </source>
</evidence>
<name>A0A0R3TAD0_RODNA</name>
<dbReference type="OrthoDB" id="10450411at2759"/>
<evidence type="ECO:0000313" key="4">
    <source>
        <dbReference type="EMBL" id="VDN99876.1"/>
    </source>
</evidence>
<keyword evidence="3" id="KW-0720">Serine protease</keyword>
<dbReference type="PANTHER" id="PTHR42884">
    <property type="entry name" value="PROPROTEIN CONVERTASE SUBTILISIN/KEXIN-RELATED"/>
    <property type="match status" value="1"/>
</dbReference>
<sequence>MDAAAMVDLALNWTTVPPQRICEVHAPLPRSPLKMRKHASEQLRIETDGCVGSSNGDRGVVYLEHVQAKVSLISFHF</sequence>
<protein>
    <submittedName>
        <fullName evidence="4 6">Uncharacterized protein</fullName>
    </submittedName>
</protein>
<dbReference type="GO" id="GO:0005802">
    <property type="term" value="C:trans-Golgi network"/>
    <property type="evidence" value="ECO:0007669"/>
    <property type="project" value="TreeGrafter"/>
</dbReference>
<evidence type="ECO:0000256" key="2">
    <source>
        <dbReference type="ARBA" id="ARBA00022801"/>
    </source>
</evidence>
<keyword evidence="1" id="KW-0645">Protease</keyword>
<gene>
    <name evidence="4" type="ORF">HNAJ_LOCUS4017</name>
</gene>
<dbReference type="PANTHER" id="PTHR42884:SF14">
    <property type="entry name" value="NEUROENDOCRINE CONVERTASE 1"/>
    <property type="match status" value="1"/>
</dbReference>
<dbReference type="STRING" id="102285.A0A0R3TAD0"/>